<evidence type="ECO:0000313" key="2">
    <source>
        <dbReference type="EMBL" id="MQM22923.1"/>
    </source>
</evidence>
<organism evidence="2 3">
    <name type="scientific">Colocasia esculenta</name>
    <name type="common">Wild taro</name>
    <name type="synonym">Arum esculentum</name>
    <dbReference type="NCBI Taxonomy" id="4460"/>
    <lineage>
        <taxon>Eukaryota</taxon>
        <taxon>Viridiplantae</taxon>
        <taxon>Streptophyta</taxon>
        <taxon>Embryophyta</taxon>
        <taxon>Tracheophyta</taxon>
        <taxon>Spermatophyta</taxon>
        <taxon>Magnoliopsida</taxon>
        <taxon>Liliopsida</taxon>
        <taxon>Araceae</taxon>
        <taxon>Aroideae</taxon>
        <taxon>Colocasieae</taxon>
        <taxon>Colocasia</taxon>
    </lineage>
</organism>
<feature type="non-terminal residue" evidence="2">
    <location>
        <position position="1"/>
    </location>
</feature>
<sequence length="202" mass="21762">TLSLDCLAVSSRSLARAFSLSKNPPHGLGASPPFIVEGRVAMAGRARRRISQPPSPFFLPAGGASKAWRWRLRCGPTTAAAAKQRTARESSKGASGDSPRRAASGSGQGGSRWRVNSSNGGSKAAAQNLLFGCFDFVELDQVHDIEGDYLEPKIMETQLAVLQAETAITSTKITQAMNRHKMTTSLMHDRAVRTILLYMLTF</sequence>
<evidence type="ECO:0000313" key="3">
    <source>
        <dbReference type="Proteomes" id="UP000652761"/>
    </source>
</evidence>
<gene>
    <name evidence="2" type="ORF">Taro_055982</name>
</gene>
<protein>
    <submittedName>
        <fullName evidence="2">Uncharacterized protein</fullName>
    </submittedName>
</protein>
<feature type="region of interest" description="Disordered" evidence="1">
    <location>
        <begin position="79"/>
        <end position="119"/>
    </location>
</feature>
<dbReference type="AlphaFoldDB" id="A0A843XUV8"/>
<name>A0A843XUV8_COLES</name>
<keyword evidence="3" id="KW-1185">Reference proteome</keyword>
<evidence type="ECO:0000256" key="1">
    <source>
        <dbReference type="SAM" id="MobiDB-lite"/>
    </source>
</evidence>
<comment type="caution">
    <text evidence="2">The sequence shown here is derived from an EMBL/GenBank/DDBJ whole genome shotgun (WGS) entry which is preliminary data.</text>
</comment>
<reference evidence="2" key="1">
    <citation type="submission" date="2017-07" db="EMBL/GenBank/DDBJ databases">
        <title>Taro Niue Genome Assembly and Annotation.</title>
        <authorList>
            <person name="Atibalentja N."/>
            <person name="Keating K."/>
            <person name="Fields C.J."/>
        </authorList>
    </citation>
    <scope>NUCLEOTIDE SEQUENCE</scope>
    <source>
        <strain evidence="2">Niue_2</strain>
        <tissue evidence="2">Leaf</tissue>
    </source>
</reference>
<dbReference type="EMBL" id="NMUH01014432">
    <property type="protein sequence ID" value="MQM22923.1"/>
    <property type="molecule type" value="Genomic_DNA"/>
</dbReference>
<accession>A0A843XUV8</accession>
<dbReference type="Proteomes" id="UP000652761">
    <property type="component" value="Unassembled WGS sequence"/>
</dbReference>
<proteinExistence type="predicted"/>